<reference evidence="2" key="1">
    <citation type="journal article" date="2019" name="Int. J. Syst. Evol. Microbiol.">
        <title>The Global Catalogue of Microorganisms (GCM) 10K type strain sequencing project: providing services to taxonomists for standard genome sequencing and annotation.</title>
        <authorList>
            <consortium name="The Broad Institute Genomics Platform"/>
            <consortium name="The Broad Institute Genome Sequencing Center for Infectious Disease"/>
            <person name="Wu L."/>
            <person name="Ma J."/>
        </authorList>
    </citation>
    <scope>NUCLEOTIDE SEQUENCE [LARGE SCALE GENOMIC DNA]</scope>
    <source>
        <strain evidence="2">CECT 8570</strain>
    </source>
</reference>
<evidence type="ECO:0000313" key="1">
    <source>
        <dbReference type="EMBL" id="MFC4364039.1"/>
    </source>
</evidence>
<accession>A0ABV8V800</accession>
<dbReference type="Proteomes" id="UP001595840">
    <property type="component" value="Unassembled WGS sequence"/>
</dbReference>
<evidence type="ECO:0008006" key="3">
    <source>
        <dbReference type="Google" id="ProtNLM"/>
    </source>
</evidence>
<evidence type="ECO:0000313" key="2">
    <source>
        <dbReference type="Proteomes" id="UP001595840"/>
    </source>
</evidence>
<organism evidence="1 2">
    <name type="scientific">Simiduia curdlanivorans</name>
    <dbReference type="NCBI Taxonomy" id="1492769"/>
    <lineage>
        <taxon>Bacteria</taxon>
        <taxon>Pseudomonadati</taxon>
        <taxon>Pseudomonadota</taxon>
        <taxon>Gammaproteobacteria</taxon>
        <taxon>Cellvibrionales</taxon>
        <taxon>Cellvibrionaceae</taxon>
        <taxon>Simiduia</taxon>
    </lineage>
</organism>
<gene>
    <name evidence="1" type="ORF">ACFOX3_17100</name>
</gene>
<name>A0ABV8V800_9GAMM</name>
<protein>
    <recommendedName>
        <fullName evidence="3">ATP-binding protein</fullName>
    </recommendedName>
</protein>
<proteinExistence type="predicted"/>
<keyword evidence="2" id="KW-1185">Reference proteome</keyword>
<comment type="caution">
    <text evidence="1">The sequence shown here is derived from an EMBL/GenBank/DDBJ whole genome shotgun (WGS) entry which is preliminary data.</text>
</comment>
<sequence>MKKPSKNNLAWQIRQNVLRRKRRVRENRSGRYRVSIKVLKDKLADLDRIGVKATITKGRKVQVYLPEVMNFSSECDITIAYMNLIRQLASKRGKNFPGRLESVNFNGLRKISSSAALVLTAEMSKWDDSCAYCLKPRFEEWSPEIVRKFYELGYFNLFKGGPKESYFENKDFDVSLIKYIKQSTSAESKIRVLKTRLKSDLQSIIGDSIEKWTFLHSGLSEAVTNVTHHAYPQPASFLSRDRNWYLTGAFSSRTNELKVVFYDQGVGIPKSLPKSKMWERAIGYIAELGVDFADRHADSVLLKAAVEMSRTRTDDEDRGKGLQDLLQFIRMYRDGYLSILSRRGLYKFSCENGTEKIKSDRFEYPIEGTLIIWRVQLKG</sequence>
<dbReference type="EMBL" id="JBHSCX010000021">
    <property type="protein sequence ID" value="MFC4364039.1"/>
    <property type="molecule type" value="Genomic_DNA"/>
</dbReference>
<dbReference type="RefSeq" id="WP_380736447.1">
    <property type="nucleotide sequence ID" value="NZ_JBHSCX010000021.1"/>
</dbReference>